<evidence type="ECO:0000313" key="2">
    <source>
        <dbReference type="Proteomes" id="UP000063964"/>
    </source>
</evidence>
<dbReference type="AlphaFoldDB" id="A0A109W5K4"/>
<gene>
    <name evidence="1" type="ORF">AXF15_02945</name>
</gene>
<evidence type="ECO:0000313" key="1">
    <source>
        <dbReference type="EMBL" id="AMD92166.1"/>
    </source>
</evidence>
<proteinExistence type="predicted"/>
<organism evidence="1 2">
    <name type="scientific">Desulfomicrobium orale DSM 12838</name>
    <dbReference type="NCBI Taxonomy" id="888061"/>
    <lineage>
        <taxon>Bacteria</taxon>
        <taxon>Pseudomonadati</taxon>
        <taxon>Thermodesulfobacteriota</taxon>
        <taxon>Desulfovibrionia</taxon>
        <taxon>Desulfovibrionales</taxon>
        <taxon>Desulfomicrobiaceae</taxon>
        <taxon>Desulfomicrobium</taxon>
    </lineage>
</organism>
<dbReference type="STRING" id="888061.AXF15_02945"/>
<accession>A0A109W5K4</accession>
<name>A0A109W5K4_9BACT</name>
<dbReference type="KEGG" id="doa:AXF15_02945"/>
<dbReference type="EMBL" id="CP014230">
    <property type="protein sequence ID" value="AMD92166.1"/>
    <property type="molecule type" value="Genomic_DNA"/>
</dbReference>
<dbReference type="OrthoDB" id="5471767at2"/>
<keyword evidence="2" id="KW-1185">Reference proteome</keyword>
<sequence>MIRRFCDICEAEIPGLKDGLHEERYTLLIEDPVNLSRLGGQTGKTPPAIELRLRDCHNMDICLQCLEKVLIREFHRRREEGHAGSFSDGRDF</sequence>
<dbReference type="Proteomes" id="UP000063964">
    <property type="component" value="Chromosome"/>
</dbReference>
<protein>
    <submittedName>
        <fullName evidence="1">Uncharacterized protein</fullName>
    </submittedName>
</protein>
<dbReference type="RefSeq" id="WP_066603122.1">
    <property type="nucleotide sequence ID" value="NZ_CP014230.1"/>
</dbReference>
<reference evidence="2" key="1">
    <citation type="submission" date="2016-02" db="EMBL/GenBank/DDBJ databases">
        <authorList>
            <person name="Holder M.E."/>
            <person name="Ajami N.J."/>
            <person name="Petrosino J.F."/>
        </authorList>
    </citation>
    <scope>NUCLEOTIDE SEQUENCE [LARGE SCALE GENOMIC DNA]</scope>
    <source>
        <strain evidence="2">DSM 12838</strain>
    </source>
</reference>